<evidence type="ECO:0000313" key="2">
    <source>
        <dbReference type="EMBL" id="PNS07353.1"/>
    </source>
</evidence>
<dbReference type="AlphaFoldDB" id="A0A2K1PX32"/>
<dbReference type="EMBL" id="NPZB01000002">
    <property type="protein sequence ID" value="PNS07353.1"/>
    <property type="molecule type" value="Genomic_DNA"/>
</dbReference>
<reference evidence="2 3" key="1">
    <citation type="submission" date="2017-08" db="EMBL/GenBank/DDBJ databases">
        <title>Lysobacter sylvestris genome.</title>
        <authorList>
            <person name="Zhang D.-C."/>
            <person name="Albuquerque L."/>
            <person name="Franca L."/>
            <person name="Froufe H.J.C."/>
            <person name="Barroso C."/>
            <person name="Egas C."/>
            <person name="Da Costa M."/>
            <person name="Margesin R."/>
        </authorList>
    </citation>
    <scope>NUCLEOTIDE SEQUENCE [LARGE SCALE GENOMIC DNA]</scope>
    <source>
        <strain evidence="2 3">AM20-91</strain>
    </source>
</reference>
<evidence type="ECO:0000259" key="1">
    <source>
        <dbReference type="Pfam" id="PF01882"/>
    </source>
</evidence>
<protein>
    <recommendedName>
        <fullName evidence="1">DUF58 domain-containing protein</fullName>
    </recommendedName>
</protein>
<dbReference type="PANTHER" id="PTHR33608">
    <property type="entry name" value="BLL2464 PROTEIN"/>
    <property type="match status" value="1"/>
</dbReference>
<organism evidence="2 3">
    <name type="scientific">Solilutibacter silvestris</name>
    <dbReference type="NCBI Taxonomy" id="1645665"/>
    <lineage>
        <taxon>Bacteria</taxon>
        <taxon>Pseudomonadati</taxon>
        <taxon>Pseudomonadota</taxon>
        <taxon>Gammaproteobacteria</taxon>
        <taxon>Lysobacterales</taxon>
        <taxon>Lysobacteraceae</taxon>
        <taxon>Solilutibacter</taxon>
    </lineage>
</organism>
<dbReference type="Proteomes" id="UP000236220">
    <property type="component" value="Unassembled WGS sequence"/>
</dbReference>
<feature type="domain" description="DUF58" evidence="1">
    <location>
        <begin position="49"/>
        <end position="180"/>
    </location>
</feature>
<comment type="caution">
    <text evidence="2">The sequence shown here is derived from an EMBL/GenBank/DDBJ whole genome shotgun (WGS) entry which is preliminary data.</text>
</comment>
<sequence>MNDAIAPSLSMLLALRGEASVRRPPKRAREGASGAALSPLRGRGMEYAESREYAIGDDARHMDWRVTARSGRPHTKLFQPERERATWIVADRAPALYFGTRVRYKSVQAARLGASAAWSALNDGDRIGAVCGSASEPPRMPASGMRGVLPVLEALVRWYSQADQAHSFERTLLQLRRMARPGSRIVVLADPASVVAIDVAQWRALAKTGALHVLMPSDAFEQSPPRRRLRFLSADMRSEVDLGGADAYRRWQACFAGTLQQALTVIRDAGGEAQAVATEASASEWLTGFRAAQAEVA</sequence>
<accession>A0A2K1PX32</accession>
<proteinExistence type="predicted"/>
<dbReference type="PANTHER" id="PTHR33608:SF12">
    <property type="entry name" value="DUF58 DOMAIN-CONTAINING PROTEIN"/>
    <property type="match status" value="1"/>
</dbReference>
<evidence type="ECO:0000313" key="3">
    <source>
        <dbReference type="Proteomes" id="UP000236220"/>
    </source>
</evidence>
<name>A0A2K1PX32_9GAMM</name>
<dbReference type="InterPro" id="IPR002881">
    <property type="entry name" value="DUF58"/>
</dbReference>
<keyword evidence="3" id="KW-1185">Reference proteome</keyword>
<dbReference type="Pfam" id="PF01882">
    <property type="entry name" value="DUF58"/>
    <property type="match status" value="1"/>
</dbReference>
<gene>
    <name evidence="2" type="ORF">Lysil_1529</name>
</gene>